<reference evidence="1 2" key="1">
    <citation type="journal article" date="2016" name="Sci. Rep.">
        <title>Metabolic traits of an uncultured archaeal lineage -MSBL1- from brine pools of the Red Sea.</title>
        <authorList>
            <person name="Mwirichia R."/>
            <person name="Alam I."/>
            <person name="Rashid M."/>
            <person name="Vinu M."/>
            <person name="Ba-Alawi W."/>
            <person name="Anthony Kamau A."/>
            <person name="Kamanda Ngugi D."/>
            <person name="Goker M."/>
            <person name="Klenk H.P."/>
            <person name="Bajic V."/>
            <person name="Stingl U."/>
        </authorList>
    </citation>
    <scope>NUCLEOTIDE SEQUENCE [LARGE SCALE GENOMIC DNA]</scope>
    <source>
        <strain evidence="1">SCGC-AAA259J03</strain>
    </source>
</reference>
<evidence type="ECO:0000313" key="1">
    <source>
        <dbReference type="EMBL" id="KXA97950.1"/>
    </source>
</evidence>
<organism evidence="1 2">
    <name type="scientific">candidate division MSBL1 archaeon SCGC-AAA259J03</name>
    <dbReference type="NCBI Taxonomy" id="1698269"/>
    <lineage>
        <taxon>Archaea</taxon>
        <taxon>Methanobacteriati</taxon>
        <taxon>Methanobacteriota</taxon>
        <taxon>candidate division MSBL1</taxon>
    </lineage>
</organism>
<accession>A0A656YVY9</accession>
<dbReference type="EMBL" id="LHXT01000036">
    <property type="protein sequence ID" value="KXA97950.1"/>
    <property type="molecule type" value="Genomic_DNA"/>
</dbReference>
<dbReference type="InterPro" id="IPR055979">
    <property type="entry name" value="DUF7557"/>
</dbReference>
<name>A0A656YVY9_9EURY</name>
<proteinExistence type="predicted"/>
<dbReference type="Proteomes" id="UP000070257">
    <property type="component" value="Unassembled WGS sequence"/>
</dbReference>
<evidence type="ECO:0000313" key="2">
    <source>
        <dbReference type="Proteomes" id="UP000070257"/>
    </source>
</evidence>
<gene>
    <name evidence="1" type="ORF">AKJ39_02725</name>
</gene>
<keyword evidence="2" id="KW-1185">Reference proteome</keyword>
<dbReference type="AlphaFoldDB" id="A0A656YVY9"/>
<dbReference type="Pfam" id="PF24434">
    <property type="entry name" value="DUF7557"/>
    <property type="match status" value="1"/>
</dbReference>
<protein>
    <submittedName>
        <fullName evidence="1">Uncharacterized protein</fullName>
    </submittedName>
</protein>
<sequence>MSPKHTTIGLRPETKDKLDRYRVDEGESYDKIVNRLLEESLPRSWPALEELEKMREEGEYIPLEEVIERLGL</sequence>
<comment type="caution">
    <text evidence="1">The sequence shown here is derived from an EMBL/GenBank/DDBJ whole genome shotgun (WGS) entry which is preliminary data.</text>
</comment>